<reference evidence="1 2" key="1">
    <citation type="submission" date="2018-06" db="EMBL/GenBank/DDBJ databases">
        <authorList>
            <consortium name="Pathogen Informatics"/>
            <person name="Doyle S."/>
        </authorList>
    </citation>
    <scope>NUCLEOTIDE SEQUENCE [LARGE SCALE GENOMIC DNA]</scope>
    <source>
        <strain evidence="1 2">NCTC11842</strain>
    </source>
</reference>
<dbReference type="InterPro" id="IPR040905">
    <property type="entry name" value="SS_DBP_Pseudomonas"/>
</dbReference>
<dbReference type="EMBL" id="UAUF01000006">
    <property type="protein sequence ID" value="SPZ02312.1"/>
    <property type="molecule type" value="Genomic_DNA"/>
</dbReference>
<dbReference type="Pfam" id="PF17878">
    <property type="entry name" value="ssDBP"/>
    <property type="match status" value="1"/>
</dbReference>
<gene>
    <name evidence="1" type="ORF">NCTC11842_00617</name>
</gene>
<dbReference type="AlphaFoldDB" id="A0A2X2C0R7"/>
<dbReference type="Gene3D" id="2.40.50.140">
    <property type="entry name" value="Nucleic acid-binding proteins"/>
    <property type="match status" value="1"/>
</dbReference>
<dbReference type="SUPFAM" id="SSF50249">
    <property type="entry name" value="Nucleic acid-binding proteins"/>
    <property type="match status" value="1"/>
</dbReference>
<dbReference type="Proteomes" id="UP000250443">
    <property type="component" value="Unassembled WGS sequence"/>
</dbReference>
<protein>
    <submittedName>
        <fullName evidence="1">Prophage PSPPH05, helix-destabilizing protein</fullName>
    </submittedName>
</protein>
<organism evidence="1 2">
    <name type="scientific">Pseudomonas luteola</name>
    <dbReference type="NCBI Taxonomy" id="47886"/>
    <lineage>
        <taxon>Bacteria</taxon>
        <taxon>Pseudomonadati</taxon>
        <taxon>Pseudomonadota</taxon>
        <taxon>Gammaproteobacteria</taxon>
        <taxon>Pseudomonadales</taxon>
        <taxon>Pseudomonadaceae</taxon>
        <taxon>Pseudomonas</taxon>
    </lineage>
</organism>
<proteinExistence type="predicted"/>
<sequence>MAASLTARVHFTGENKQGTSKAGNFYCMQKAYVQLPGIPFPQAITLYEGDASKVKQAGQYDVPLVFEIKEGRDVTVTLDLGGAVPVQAQAAAARQSA</sequence>
<accession>A0A2X2C0R7</accession>
<dbReference type="InterPro" id="IPR012340">
    <property type="entry name" value="NA-bd_OB-fold"/>
</dbReference>
<dbReference type="RefSeq" id="WP_112297530.1">
    <property type="nucleotide sequence ID" value="NZ_UAUF01000006.1"/>
</dbReference>
<evidence type="ECO:0000313" key="1">
    <source>
        <dbReference type="EMBL" id="SPZ02312.1"/>
    </source>
</evidence>
<evidence type="ECO:0000313" key="2">
    <source>
        <dbReference type="Proteomes" id="UP000250443"/>
    </source>
</evidence>
<name>A0A2X2C0R7_PSELU</name>